<comment type="caution">
    <text evidence="1">The sequence shown here is derived from an EMBL/GenBank/DDBJ whole genome shotgun (WGS) entry which is preliminary data.</text>
</comment>
<evidence type="ECO:0000313" key="2">
    <source>
        <dbReference type="Proteomes" id="UP001281003"/>
    </source>
</evidence>
<dbReference type="Proteomes" id="UP001281003">
    <property type="component" value="Unassembled WGS sequence"/>
</dbReference>
<proteinExistence type="predicted"/>
<reference evidence="1" key="1">
    <citation type="journal article" date="2023" name="Mol. Phylogenet. Evol.">
        <title>Genome-scale phylogeny and comparative genomics of the fungal order Sordariales.</title>
        <authorList>
            <person name="Hensen N."/>
            <person name="Bonometti L."/>
            <person name="Westerberg I."/>
            <person name="Brannstrom I.O."/>
            <person name="Guillou S."/>
            <person name="Cros-Aarteil S."/>
            <person name="Calhoun S."/>
            <person name="Haridas S."/>
            <person name="Kuo A."/>
            <person name="Mondo S."/>
            <person name="Pangilinan J."/>
            <person name="Riley R."/>
            <person name="LaButti K."/>
            <person name="Andreopoulos B."/>
            <person name="Lipzen A."/>
            <person name="Chen C."/>
            <person name="Yan M."/>
            <person name="Daum C."/>
            <person name="Ng V."/>
            <person name="Clum A."/>
            <person name="Steindorff A."/>
            <person name="Ohm R.A."/>
            <person name="Martin F."/>
            <person name="Silar P."/>
            <person name="Natvig D.O."/>
            <person name="Lalanne C."/>
            <person name="Gautier V."/>
            <person name="Ament-Velasquez S.L."/>
            <person name="Kruys A."/>
            <person name="Hutchinson M.I."/>
            <person name="Powell A.J."/>
            <person name="Barry K."/>
            <person name="Miller A.N."/>
            <person name="Grigoriev I.V."/>
            <person name="Debuchy R."/>
            <person name="Gladieux P."/>
            <person name="Hiltunen Thoren M."/>
            <person name="Johannesson H."/>
        </authorList>
    </citation>
    <scope>NUCLEOTIDE SEQUENCE</scope>
    <source>
        <strain evidence="1">FGSC 1904</strain>
    </source>
</reference>
<dbReference type="AlphaFoldDB" id="A0AAE0PJR0"/>
<name>A0AAE0PJR0_SORBR</name>
<keyword evidence="2" id="KW-1185">Reference proteome</keyword>
<gene>
    <name evidence="1" type="ORF">B0T20DRAFT_477212</name>
</gene>
<sequence length="275" mass="32266">MRDSAIGDFAMDGSAMLPGMSSQTEFRAAILTIPLEIRREIYSYAWTVHERVWWEISCVPNLYEKEQYLFKSLRLQLLRLASICQQMRCEVLSEFFYKTQIRVRTHRFFFSSSVTKRIRDSAFFTSHTRHVGLVIDARGGNQIIESLPWLFRLKHLKTLDLLITLDWWYNEYCRSEDITKIINRIFGPAELEKLATLRDMDLERVTIRFVGPDDHNGKPNTDVAEGTTAFQKVKDVLSQTIREDLRQSRRQPAHRIENHIGVLPFDDMWEASDSD</sequence>
<accession>A0AAE0PJR0</accession>
<protein>
    <submittedName>
        <fullName evidence="1">Uncharacterized protein</fullName>
    </submittedName>
</protein>
<reference evidence="1" key="2">
    <citation type="submission" date="2023-07" db="EMBL/GenBank/DDBJ databases">
        <authorList>
            <consortium name="Lawrence Berkeley National Laboratory"/>
            <person name="Haridas S."/>
            <person name="Hensen N."/>
            <person name="Bonometti L."/>
            <person name="Westerberg I."/>
            <person name="Brannstrom I.O."/>
            <person name="Guillou S."/>
            <person name="Cros-Aarteil S."/>
            <person name="Calhoun S."/>
            <person name="Kuo A."/>
            <person name="Mondo S."/>
            <person name="Pangilinan J."/>
            <person name="Riley R."/>
            <person name="LaButti K."/>
            <person name="Andreopoulos B."/>
            <person name="Lipzen A."/>
            <person name="Chen C."/>
            <person name="Yanf M."/>
            <person name="Daum C."/>
            <person name="Ng V."/>
            <person name="Clum A."/>
            <person name="Steindorff A."/>
            <person name="Ohm R."/>
            <person name="Martin F."/>
            <person name="Silar P."/>
            <person name="Natvig D."/>
            <person name="Lalanne C."/>
            <person name="Gautier V."/>
            <person name="Ament-velasquez S.L."/>
            <person name="Kruys A."/>
            <person name="Hutchinson M.I."/>
            <person name="Powell A.J."/>
            <person name="Barry K."/>
            <person name="Miller A.N."/>
            <person name="Grigoriev I.V."/>
            <person name="Debuchy R."/>
            <person name="Gladieux P."/>
            <person name="Thoren M.H."/>
            <person name="Johannesson H."/>
        </authorList>
    </citation>
    <scope>NUCLEOTIDE SEQUENCE</scope>
    <source>
        <strain evidence="1">FGSC 1904</strain>
    </source>
</reference>
<organism evidence="1 2">
    <name type="scientific">Sordaria brevicollis</name>
    <dbReference type="NCBI Taxonomy" id="83679"/>
    <lineage>
        <taxon>Eukaryota</taxon>
        <taxon>Fungi</taxon>
        <taxon>Dikarya</taxon>
        <taxon>Ascomycota</taxon>
        <taxon>Pezizomycotina</taxon>
        <taxon>Sordariomycetes</taxon>
        <taxon>Sordariomycetidae</taxon>
        <taxon>Sordariales</taxon>
        <taxon>Sordariaceae</taxon>
        <taxon>Sordaria</taxon>
    </lineage>
</organism>
<dbReference type="EMBL" id="JAUTDP010000003">
    <property type="protein sequence ID" value="KAK3401097.1"/>
    <property type="molecule type" value="Genomic_DNA"/>
</dbReference>
<evidence type="ECO:0000313" key="1">
    <source>
        <dbReference type="EMBL" id="KAK3401097.1"/>
    </source>
</evidence>